<keyword evidence="3" id="KW-1185">Reference proteome</keyword>
<evidence type="ECO:0000313" key="2">
    <source>
        <dbReference type="EMBL" id="SOS19815.1"/>
    </source>
</evidence>
<gene>
    <name evidence="2" type="ORF">PL963_02294</name>
</gene>
<dbReference type="Proteomes" id="UP000239025">
    <property type="component" value="Chromosome 1"/>
</dbReference>
<dbReference type="AlphaFoldDB" id="A0A193SNG5"/>
<reference evidence="3" key="1">
    <citation type="submission" date="2017-11" db="EMBL/GenBank/DDBJ databases">
        <authorList>
            <person name="Blom J."/>
        </authorList>
    </citation>
    <scope>NUCLEOTIDE SEQUENCE [LARGE SCALE GENOMIC DNA]</scope>
</reference>
<name>A0A193SNG5_9PSED</name>
<sequence>MVSSILPDTGKVEGKEFDLSATVVAGFGGSVSGSVGYGQTNGSKNWIEEQTRITAKDKVDIRTENHTQLDGALIASDSGNLKLDTNTLGYSDIAGKDKEHGYYLNVGGSYGTSGSTTQDSTQVGKGDDQKNGWSVEGWNYNKDREQIVRGTVGAGDVVVRSDTAGKDSTAGLNRDVDKAYEITRDDEHRTDLYVTKSSLEAVADPSGTVNAWKTAIQSYPGKTVDLLNAASTLLAGTVSSAEQVWKNIQAQSVSINDVPDSVREQFGDELALNLTKAFVQNGRNVEDINKLSQDDIAVIQSFSSRFSEFNVQQAACNAAGGCSDGFNADADPIHYKDKDGVNKMVWLQDANSDTPGGKLLEQAERLQRYLDKLPVEQAELLGLGVQTVMGPAKMALVMAGSIVLNKLFGDKIAAAKDAMAKTVASDLSGKDRDDLVSSDNKLKELYDVDANAQKGDVYVRGATTLINIALGTAVASTGVAGAAIIKGVGTGSSVAASRPIDPVKVTIDANWNKASRPIKTPDAAPQAVAGATKASDQTALPSYYREDSSAGASFNKTGGLPEGYRRMVNTRTGNVEVVGPDGSLYFEVAGGGLKPKAGGNLAALVKAERDIDGAKGVPSIADSGASSAANAARLKMQMVAEQAAGARAPTQITSYSNHALEQFAGRDGGIGVSESALSGAWSSPLKIEYVPSKYGPTFRYTERMQSSWSILKVKS</sequence>
<accession>A0A193SNG5</accession>
<protein>
    <submittedName>
        <fullName evidence="2">Uncharacterized protein</fullName>
    </submittedName>
</protein>
<feature type="region of interest" description="Disordered" evidence="1">
    <location>
        <begin position="113"/>
        <end position="132"/>
    </location>
</feature>
<dbReference type="EMBL" id="LT963395">
    <property type="protein sequence ID" value="SOS19815.1"/>
    <property type="molecule type" value="Genomic_DNA"/>
</dbReference>
<evidence type="ECO:0000256" key="1">
    <source>
        <dbReference type="SAM" id="MobiDB-lite"/>
    </source>
</evidence>
<organism evidence="2 3">
    <name type="scientific">Pseudomonas cerasi</name>
    <dbReference type="NCBI Taxonomy" id="1583341"/>
    <lineage>
        <taxon>Bacteria</taxon>
        <taxon>Pseudomonadati</taxon>
        <taxon>Pseudomonadota</taxon>
        <taxon>Gammaproteobacteria</taxon>
        <taxon>Pseudomonadales</taxon>
        <taxon>Pseudomonadaceae</taxon>
        <taxon>Pseudomonas</taxon>
    </lineage>
</organism>
<proteinExistence type="predicted"/>
<evidence type="ECO:0000313" key="3">
    <source>
        <dbReference type="Proteomes" id="UP000239025"/>
    </source>
</evidence>